<evidence type="ECO:0000313" key="2">
    <source>
        <dbReference type="Proteomes" id="UP000703720"/>
    </source>
</evidence>
<organism evidence="1 2">
    <name type="scientific">Microbacterium phyllosphaerae</name>
    <dbReference type="NCBI Taxonomy" id="124798"/>
    <lineage>
        <taxon>Bacteria</taxon>
        <taxon>Bacillati</taxon>
        <taxon>Actinomycetota</taxon>
        <taxon>Actinomycetes</taxon>
        <taxon>Micrococcales</taxon>
        <taxon>Microbacteriaceae</taxon>
        <taxon>Microbacterium</taxon>
    </lineage>
</organism>
<reference evidence="1 2" key="1">
    <citation type="submission" date="2021-03" db="EMBL/GenBank/DDBJ databases">
        <title>Sequencing the genomes of 1000 actinobacteria strains.</title>
        <authorList>
            <person name="Klenk H.-P."/>
        </authorList>
    </citation>
    <scope>NUCLEOTIDE SEQUENCE [LARGE SCALE GENOMIC DNA]</scope>
    <source>
        <strain evidence="1 2">DSM 13468</strain>
    </source>
</reference>
<dbReference type="EMBL" id="JAGIOA010000001">
    <property type="protein sequence ID" value="MBP2378727.1"/>
    <property type="molecule type" value="Genomic_DNA"/>
</dbReference>
<proteinExistence type="predicted"/>
<protein>
    <submittedName>
        <fullName evidence="1">Uncharacterized protein</fullName>
    </submittedName>
</protein>
<name>A0ABS4WR94_9MICO</name>
<keyword evidence="2" id="KW-1185">Reference proteome</keyword>
<gene>
    <name evidence="1" type="ORF">JOF42_002222</name>
</gene>
<evidence type="ECO:0000313" key="1">
    <source>
        <dbReference type="EMBL" id="MBP2378727.1"/>
    </source>
</evidence>
<comment type="caution">
    <text evidence="1">The sequence shown here is derived from an EMBL/GenBank/DDBJ whole genome shotgun (WGS) entry which is preliminary data.</text>
</comment>
<sequence>MNNSIFAVLPPLQVGPADLALPPTRPIDITALKREEKES</sequence>
<dbReference type="Proteomes" id="UP000703720">
    <property type="component" value="Unassembled WGS sequence"/>
</dbReference>
<accession>A0ABS4WR94</accession>